<dbReference type="GeneTree" id="ENSGT00940000164833"/>
<organism evidence="1 2">
    <name type="scientific">Latimeria chalumnae</name>
    <name type="common">Coelacanth</name>
    <dbReference type="NCBI Taxonomy" id="7897"/>
    <lineage>
        <taxon>Eukaryota</taxon>
        <taxon>Metazoa</taxon>
        <taxon>Chordata</taxon>
        <taxon>Craniata</taxon>
        <taxon>Vertebrata</taxon>
        <taxon>Euteleostomi</taxon>
        <taxon>Coelacanthiformes</taxon>
        <taxon>Coelacanthidae</taxon>
        <taxon>Latimeria</taxon>
    </lineage>
</organism>
<evidence type="ECO:0000313" key="2">
    <source>
        <dbReference type="Proteomes" id="UP000008672"/>
    </source>
</evidence>
<dbReference type="PANTHER" id="PTHR35450">
    <property type="entry name" value="REVERSE TRANSCRIPTASE DOMAIN-CONTAINING PROTEIN"/>
    <property type="match status" value="1"/>
</dbReference>
<reference evidence="2" key="1">
    <citation type="submission" date="2011-08" db="EMBL/GenBank/DDBJ databases">
        <title>The draft genome of Latimeria chalumnae.</title>
        <authorList>
            <person name="Di Palma F."/>
            <person name="Alfoldi J."/>
            <person name="Johnson J."/>
            <person name="Berlin A."/>
            <person name="Gnerre S."/>
            <person name="Jaffe D."/>
            <person name="MacCallum I."/>
            <person name="Young S."/>
            <person name="Walker B.J."/>
            <person name="Lander E."/>
            <person name="Lindblad-Toh K."/>
        </authorList>
    </citation>
    <scope>NUCLEOTIDE SEQUENCE [LARGE SCALE GENOMIC DNA]</scope>
    <source>
        <strain evidence="2">Wild caught</strain>
    </source>
</reference>
<dbReference type="eggNOG" id="KOG1075">
    <property type="taxonomic scope" value="Eukaryota"/>
</dbReference>
<reference evidence="1" key="2">
    <citation type="submission" date="2025-08" db="UniProtKB">
        <authorList>
            <consortium name="Ensembl"/>
        </authorList>
    </citation>
    <scope>IDENTIFICATION</scope>
</reference>
<protein>
    <recommendedName>
        <fullName evidence="3">Reverse transcriptase domain-containing protein</fullName>
    </recommendedName>
</protein>
<dbReference type="PANTHER" id="PTHR35450:SF2">
    <property type="entry name" value="REVERSE TRANSCRIPTASE DOMAIN-CONTAINING PROTEIN"/>
    <property type="match status" value="1"/>
</dbReference>
<sequence>NFRPITCLPTIHKLLTSVIMTKIGVHVAENNILTVEENGCKKGSWGCKELLLIDSIITNQVSHVMRNISITWVHYNKVFDLVPHSWLIHILRMYKVNEKVIALLSTLMQMWRTRLHEVLVDNGTRPNLSASK</sequence>
<name>H3A5C8_LATCH</name>
<dbReference type="Ensembl" id="ENSLACT00000004891.1">
    <property type="protein sequence ID" value="ENSLACP00000004849.1"/>
    <property type="gene ID" value="ENSLACG00000004312.1"/>
</dbReference>
<dbReference type="Proteomes" id="UP000008672">
    <property type="component" value="Unassembled WGS sequence"/>
</dbReference>
<dbReference type="AlphaFoldDB" id="H3A5C8"/>
<accession>H3A5C8</accession>
<evidence type="ECO:0000313" key="1">
    <source>
        <dbReference type="Ensembl" id="ENSLACP00000004849.1"/>
    </source>
</evidence>
<dbReference type="InParanoid" id="H3A5C8"/>
<keyword evidence="2" id="KW-1185">Reference proteome</keyword>
<proteinExistence type="predicted"/>
<evidence type="ECO:0008006" key="3">
    <source>
        <dbReference type="Google" id="ProtNLM"/>
    </source>
</evidence>
<dbReference type="OMA" id="CELNNIV"/>
<dbReference type="EMBL" id="AFYH01247074">
    <property type="status" value="NOT_ANNOTATED_CDS"/>
    <property type="molecule type" value="Genomic_DNA"/>
</dbReference>
<dbReference type="HOGENOM" id="CLU_1921880_0_0_1"/>
<reference evidence="1" key="3">
    <citation type="submission" date="2025-09" db="UniProtKB">
        <authorList>
            <consortium name="Ensembl"/>
        </authorList>
    </citation>
    <scope>IDENTIFICATION</scope>
</reference>